<dbReference type="STRING" id="10195.A0A3M7QG73"/>
<dbReference type="OrthoDB" id="10027016at2759"/>
<dbReference type="AlphaFoldDB" id="A0A3M7QG73"/>
<evidence type="ECO:0000256" key="6">
    <source>
        <dbReference type="RuleBase" id="RU000304"/>
    </source>
</evidence>
<dbReference type="EMBL" id="REGN01006256">
    <property type="protein sequence ID" value="RNA10222.1"/>
    <property type="molecule type" value="Genomic_DNA"/>
</dbReference>
<dbReference type="Pfam" id="PF00069">
    <property type="entry name" value="Pkinase"/>
    <property type="match status" value="1"/>
</dbReference>
<dbReference type="SUPFAM" id="SSF56112">
    <property type="entry name" value="Protein kinase-like (PK-like)"/>
    <property type="match status" value="1"/>
</dbReference>
<evidence type="ECO:0000256" key="3">
    <source>
        <dbReference type="ARBA" id="ARBA00022741"/>
    </source>
</evidence>
<dbReference type="SMART" id="SM00220">
    <property type="entry name" value="S_TKc"/>
    <property type="match status" value="1"/>
</dbReference>
<feature type="domain" description="Protein kinase" evidence="7">
    <location>
        <begin position="56"/>
        <end position="316"/>
    </location>
</feature>
<keyword evidence="8" id="KW-0808">Transferase</keyword>
<comment type="similarity">
    <text evidence="1">Belongs to the protein kinase superfamily. STE Ser/Thr protein kinase family. STE20 subfamily.</text>
</comment>
<organism evidence="8 9">
    <name type="scientific">Brachionus plicatilis</name>
    <name type="common">Marine rotifer</name>
    <name type="synonym">Brachionus muelleri</name>
    <dbReference type="NCBI Taxonomy" id="10195"/>
    <lineage>
        <taxon>Eukaryota</taxon>
        <taxon>Metazoa</taxon>
        <taxon>Spiralia</taxon>
        <taxon>Gnathifera</taxon>
        <taxon>Rotifera</taxon>
        <taxon>Eurotatoria</taxon>
        <taxon>Monogononta</taxon>
        <taxon>Pseudotrocha</taxon>
        <taxon>Ploima</taxon>
        <taxon>Brachionidae</taxon>
        <taxon>Brachionus</taxon>
    </lineage>
</organism>
<dbReference type="PANTHER" id="PTHR48012:SF2">
    <property type="entry name" value="STERILE20-LIKE KINASE, ISOFORM B"/>
    <property type="match status" value="1"/>
</dbReference>
<reference evidence="8 9" key="1">
    <citation type="journal article" date="2018" name="Sci. Rep.">
        <title>Genomic signatures of local adaptation to the degree of environmental predictability in rotifers.</title>
        <authorList>
            <person name="Franch-Gras L."/>
            <person name="Hahn C."/>
            <person name="Garcia-Roger E.M."/>
            <person name="Carmona M.J."/>
            <person name="Serra M."/>
            <person name="Gomez A."/>
        </authorList>
    </citation>
    <scope>NUCLEOTIDE SEQUENCE [LARGE SCALE GENOMIC DNA]</scope>
    <source>
        <strain evidence="8">HYR1</strain>
    </source>
</reference>
<dbReference type="GO" id="GO:0005737">
    <property type="term" value="C:cytoplasm"/>
    <property type="evidence" value="ECO:0007669"/>
    <property type="project" value="TreeGrafter"/>
</dbReference>
<keyword evidence="6" id="KW-0723">Serine/threonine-protein kinase</keyword>
<keyword evidence="9" id="KW-1185">Reference proteome</keyword>
<sequence>MCPIFSKLHRHFPKSKILQYAVSKTECEPKNDLTVFIEYARENSLLLKVQNPFEIWKLTKLIGIGAFGKIFRVENIYDGIEAAMKVINTDEYFDLDNLIDEIEIMIKCRHKNICNFYDSFVYDSKIYIIMEFCEFGSLDSIMCKLNRNFNENEIRFIVRQVLEALVFLHETAFVIHRDIKAANILLTKNGKIKLTDFGVSANNWYLGQNKTKLAGSPYWISPEMLSCKKEMFRTYNNKVDIWSLGITCIELAEKVPPNNLLKPKDVMKKIYWDCNSPGFQEPDTWSIEFQDFVSQCLIKNPKKRLNASELLEHSFIIKEKAKHSNFIRNNKIFDLFNSSCLTNNFNKTNNNDSSDTQGNGKLLEC</sequence>
<feature type="binding site" evidence="5">
    <location>
        <position position="85"/>
    </location>
    <ligand>
        <name>ATP</name>
        <dbReference type="ChEBI" id="CHEBI:30616"/>
    </ligand>
</feature>
<dbReference type="InterPro" id="IPR050629">
    <property type="entry name" value="STE20/SPS1-PAK"/>
</dbReference>
<dbReference type="InterPro" id="IPR008271">
    <property type="entry name" value="Ser/Thr_kinase_AS"/>
</dbReference>
<evidence type="ECO:0000256" key="4">
    <source>
        <dbReference type="ARBA" id="ARBA00022840"/>
    </source>
</evidence>
<evidence type="ECO:0000259" key="7">
    <source>
        <dbReference type="PROSITE" id="PS50011"/>
    </source>
</evidence>
<keyword evidence="4 5" id="KW-0067">ATP-binding</keyword>
<dbReference type="FunFam" id="1.10.510.10:FF:000571">
    <property type="entry name" value="Maternal embryonic leucine zipper kinase"/>
    <property type="match status" value="1"/>
</dbReference>
<dbReference type="PANTHER" id="PTHR48012">
    <property type="entry name" value="STERILE20-LIKE KINASE, ISOFORM B-RELATED"/>
    <property type="match status" value="1"/>
</dbReference>
<dbReference type="GO" id="GO:0004674">
    <property type="term" value="F:protein serine/threonine kinase activity"/>
    <property type="evidence" value="ECO:0007669"/>
    <property type="project" value="UniProtKB-KW"/>
</dbReference>
<evidence type="ECO:0000313" key="9">
    <source>
        <dbReference type="Proteomes" id="UP000276133"/>
    </source>
</evidence>
<proteinExistence type="inferred from homology"/>
<dbReference type="GO" id="GO:0005524">
    <property type="term" value="F:ATP binding"/>
    <property type="evidence" value="ECO:0007669"/>
    <property type="project" value="UniProtKB-UniRule"/>
</dbReference>
<dbReference type="PROSITE" id="PS00107">
    <property type="entry name" value="PROTEIN_KINASE_ATP"/>
    <property type="match status" value="1"/>
</dbReference>
<dbReference type="PROSITE" id="PS00108">
    <property type="entry name" value="PROTEIN_KINASE_ST"/>
    <property type="match status" value="1"/>
</dbReference>
<evidence type="ECO:0000256" key="2">
    <source>
        <dbReference type="ARBA" id="ARBA00012513"/>
    </source>
</evidence>
<protein>
    <recommendedName>
        <fullName evidence="2">non-specific serine/threonine protein kinase</fullName>
        <ecNumber evidence="2">2.7.11.1</ecNumber>
    </recommendedName>
</protein>
<comment type="caution">
    <text evidence="8">The sequence shown here is derived from an EMBL/GenBank/DDBJ whole genome shotgun (WGS) entry which is preliminary data.</text>
</comment>
<gene>
    <name evidence="8" type="ORF">BpHYR1_012998</name>
</gene>
<dbReference type="SMR" id="A0A3M7QG73"/>
<keyword evidence="3 5" id="KW-0547">Nucleotide-binding</keyword>
<dbReference type="Proteomes" id="UP000276133">
    <property type="component" value="Unassembled WGS sequence"/>
</dbReference>
<dbReference type="PROSITE" id="PS50011">
    <property type="entry name" value="PROTEIN_KINASE_DOM"/>
    <property type="match status" value="1"/>
</dbReference>
<keyword evidence="8" id="KW-0418">Kinase</keyword>
<dbReference type="InterPro" id="IPR017441">
    <property type="entry name" value="Protein_kinase_ATP_BS"/>
</dbReference>
<dbReference type="Gene3D" id="1.10.510.10">
    <property type="entry name" value="Transferase(Phosphotransferase) domain 1"/>
    <property type="match status" value="1"/>
</dbReference>
<evidence type="ECO:0000256" key="1">
    <source>
        <dbReference type="ARBA" id="ARBA00008874"/>
    </source>
</evidence>
<evidence type="ECO:0000313" key="8">
    <source>
        <dbReference type="EMBL" id="RNA10222.1"/>
    </source>
</evidence>
<dbReference type="InterPro" id="IPR011009">
    <property type="entry name" value="Kinase-like_dom_sf"/>
</dbReference>
<dbReference type="EC" id="2.7.11.1" evidence="2"/>
<accession>A0A3M7QG73</accession>
<evidence type="ECO:0000256" key="5">
    <source>
        <dbReference type="PROSITE-ProRule" id="PRU10141"/>
    </source>
</evidence>
<dbReference type="InterPro" id="IPR000719">
    <property type="entry name" value="Prot_kinase_dom"/>
</dbReference>
<name>A0A3M7QG73_BRAPC</name>